<feature type="region of interest" description="Disordered" evidence="1">
    <location>
        <begin position="1"/>
        <end position="28"/>
    </location>
</feature>
<sequence length="376" mass="40403">MAVGQVTSSTRRTARAATAASPVRNPELVPDGERGRYIVRTVEELEEWLSRPRPPLVDDLHRLDGDIVVLGAAGKMGPSLVRLVSRALREAGSDARVIAVSRFSQPGSADPIRAAGAEIHRADLNDDDAIAALPDARNVIFLVGAKFGTAGDEAATWATNTYLPGRIAQRYAGSRIVALSTGNVYPLTPTGGGGPSEEHPVDPVGEYAMSCLGRERIFTHFAGVHASPTALIRLNYAVEPRYGVLVDIASQVRAGQPVDVTTGYVNVVWQRYANEVIVRSLLHADVPPFVLNLTGPETASVRDIAHRFARSFDTVAEFTGAEAPTALLSNGRRCHGIFGYPDVPLDQLIDITANWIDADLPLLGKPTKFDVRDGQF</sequence>
<evidence type="ECO:0000313" key="4">
    <source>
        <dbReference type="Proteomes" id="UP000250462"/>
    </source>
</evidence>
<organism evidence="3 4">
    <name type="scientific">Phytoactinopolyspora halophila</name>
    <dbReference type="NCBI Taxonomy" id="1981511"/>
    <lineage>
        <taxon>Bacteria</taxon>
        <taxon>Bacillati</taxon>
        <taxon>Actinomycetota</taxon>
        <taxon>Actinomycetes</taxon>
        <taxon>Jiangellales</taxon>
        <taxon>Jiangellaceae</taxon>
        <taxon>Phytoactinopolyspora</taxon>
    </lineage>
</organism>
<comment type="caution">
    <text evidence="3">The sequence shown here is derived from an EMBL/GenBank/DDBJ whole genome shotgun (WGS) entry which is preliminary data.</text>
</comment>
<feature type="compositionally biased region" description="Low complexity" evidence="1">
    <location>
        <begin position="7"/>
        <end position="21"/>
    </location>
</feature>
<feature type="domain" description="NAD-dependent epimerase/dehydratase" evidence="2">
    <location>
        <begin position="67"/>
        <end position="235"/>
    </location>
</feature>
<dbReference type="AlphaFoldDB" id="A0A329R014"/>
<dbReference type="OrthoDB" id="9785845at2"/>
<dbReference type="InterPro" id="IPR001509">
    <property type="entry name" value="Epimerase_deHydtase"/>
</dbReference>
<reference evidence="3 4" key="1">
    <citation type="submission" date="2018-06" db="EMBL/GenBank/DDBJ databases">
        <title>Phytoactinopolyspora halophila sp. nov., a novel halophilic actinomycete isolated from a saline soil in China.</title>
        <authorList>
            <person name="Tang S.-K."/>
        </authorList>
    </citation>
    <scope>NUCLEOTIDE SEQUENCE [LARGE SCALE GENOMIC DNA]</scope>
    <source>
        <strain evidence="3 4">YIM 96934</strain>
    </source>
</reference>
<proteinExistence type="predicted"/>
<evidence type="ECO:0000313" key="3">
    <source>
        <dbReference type="EMBL" id="RAW17925.1"/>
    </source>
</evidence>
<dbReference type="Pfam" id="PF01370">
    <property type="entry name" value="Epimerase"/>
    <property type="match status" value="1"/>
</dbReference>
<dbReference type="Proteomes" id="UP000250462">
    <property type="component" value="Unassembled WGS sequence"/>
</dbReference>
<dbReference type="EMBL" id="QMIG01000002">
    <property type="protein sequence ID" value="RAW17925.1"/>
    <property type="molecule type" value="Genomic_DNA"/>
</dbReference>
<keyword evidence="4" id="KW-1185">Reference proteome</keyword>
<protein>
    <submittedName>
        <fullName evidence="3">Epimerase</fullName>
    </submittedName>
</protein>
<evidence type="ECO:0000256" key="1">
    <source>
        <dbReference type="SAM" id="MobiDB-lite"/>
    </source>
</evidence>
<gene>
    <name evidence="3" type="ORF">DPM12_03500</name>
</gene>
<name>A0A329R014_9ACTN</name>
<dbReference type="SUPFAM" id="SSF51735">
    <property type="entry name" value="NAD(P)-binding Rossmann-fold domains"/>
    <property type="match status" value="1"/>
</dbReference>
<dbReference type="InterPro" id="IPR036291">
    <property type="entry name" value="NAD(P)-bd_dom_sf"/>
</dbReference>
<evidence type="ECO:0000259" key="2">
    <source>
        <dbReference type="Pfam" id="PF01370"/>
    </source>
</evidence>
<dbReference type="Gene3D" id="3.40.50.720">
    <property type="entry name" value="NAD(P)-binding Rossmann-like Domain"/>
    <property type="match status" value="1"/>
</dbReference>
<accession>A0A329R014</accession>